<dbReference type="EMBL" id="GGEC01059391">
    <property type="protein sequence ID" value="MBX39875.1"/>
    <property type="molecule type" value="Transcribed_RNA"/>
</dbReference>
<proteinExistence type="predicted"/>
<name>A0A2P2NBM2_RHIMU</name>
<accession>A0A2P2NBM2</accession>
<protein>
    <submittedName>
        <fullName evidence="1">Uncharacterized protein</fullName>
    </submittedName>
</protein>
<evidence type="ECO:0000313" key="1">
    <source>
        <dbReference type="EMBL" id="MBX39875.1"/>
    </source>
</evidence>
<dbReference type="AlphaFoldDB" id="A0A2P2NBM2"/>
<sequence>MSQYDKEMPTYCKALFLPLLCL</sequence>
<organism evidence="1">
    <name type="scientific">Rhizophora mucronata</name>
    <name type="common">Asiatic mangrove</name>
    <dbReference type="NCBI Taxonomy" id="61149"/>
    <lineage>
        <taxon>Eukaryota</taxon>
        <taxon>Viridiplantae</taxon>
        <taxon>Streptophyta</taxon>
        <taxon>Embryophyta</taxon>
        <taxon>Tracheophyta</taxon>
        <taxon>Spermatophyta</taxon>
        <taxon>Magnoliopsida</taxon>
        <taxon>eudicotyledons</taxon>
        <taxon>Gunneridae</taxon>
        <taxon>Pentapetalae</taxon>
        <taxon>rosids</taxon>
        <taxon>fabids</taxon>
        <taxon>Malpighiales</taxon>
        <taxon>Rhizophoraceae</taxon>
        <taxon>Rhizophora</taxon>
    </lineage>
</organism>
<reference evidence="1" key="1">
    <citation type="submission" date="2018-02" db="EMBL/GenBank/DDBJ databases">
        <title>Rhizophora mucronata_Transcriptome.</title>
        <authorList>
            <person name="Meera S.P."/>
            <person name="Sreeshan A."/>
            <person name="Augustine A."/>
        </authorList>
    </citation>
    <scope>NUCLEOTIDE SEQUENCE</scope>
    <source>
        <tissue evidence="1">Leaf</tissue>
    </source>
</reference>